<dbReference type="Proteomes" id="UP000291072">
    <property type="component" value="Unassembled WGS sequence"/>
</dbReference>
<protein>
    <submittedName>
        <fullName evidence="2">Uncharacterized protein</fullName>
    </submittedName>
</protein>
<evidence type="ECO:0000313" key="3">
    <source>
        <dbReference type="Proteomes" id="UP000291072"/>
    </source>
</evidence>
<feature type="region of interest" description="Disordered" evidence="1">
    <location>
        <begin position="139"/>
        <end position="188"/>
    </location>
</feature>
<evidence type="ECO:0000256" key="1">
    <source>
        <dbReference type="SAM" id="MobiDB-lite"/>
    </source>
</evidence>
<sequence length="188" mass="20129">MNKKTKAGTLGVITLLSLGIIGAGTALVLRTTQEGNNNGIGVASSAKVSAQNIGEIARPDFDSLNKEARKSLQDKINHGLKNFEINKRIDLENKFGDKENVKKVEVLNFVKEFLEGINKETQTKLEAEKAKTADLNKKLSDAKTAEATAKSNSDKATQSLANAKAKTADLNKKLTDAKTAEATAKSNS</sequence>
<keyword evidence="3" id="KW-1185">Reference proteome</keyword>
<dbReference type="AlphaFoldDB" id="A0A4R0XIV8"/>
<proteinExistence type="predicted"/>
<comment type="caution">
    <text evidence="2">The sequence shown here is derived from an EMBL/GenBank/DDBJ whole genome shotgun (WGS) entry which is preliminary data.</text>
</comment>
<reference evidence="2 3" key="1">
    <citation type="submission" date="2018-02" db="EMBL/GenBank/DDBJ databases">
        <title>Mycoplasma marinum and Mycoplasma todarodis sp. nov., moderately halophilic and psychrotolerant mycoplasmas isolated from cephalopods.</title>
        <authorList>
            <person name="Viver T."/>
        </authorList>
    </citation>
    <scope>NUCLEOTIDE SEQUENCE [LARGE SCALE GENOMIC DNA]</scope>
    <source>
        <strain evidence="2 3">5H</strain>
    </source>
</reference>
<feature type="non-terminal residue" evidence="2">
    <location>
        <position position="188"/>
    </location>
</feature>
<gene>
    <name evidence="2" type="ORF">C4B25_03865</name>
</gene>
<dbReference type="RefSeq" id="WP_210725180.1">
    <property type="nucleotide sequence ID" value="NZ_PSZP01000038.1"/>
</dbReference>
<dbReference type="EMBL" id="PSZP01000038">
    <property type="protein sequence ID" value="TCG10523.1"/>
    <property type="molecule type" value="Genomic_DNA"/>
</dbReference>
<evidence type="ECO:0000313" key="2">
    <source>
        <dbReference type="EMBL" id="TCG10523.1"/>
    </source>
</evidence>
<feature type="compositionally biased region" description="Basic and acidic residues" evidence="1">
    <location>
        <begin position="166"/>
        <end position="179"/>
    </location>
</feature>
<name>A0A4R0XIV8_9MOLU</name>
<organism evidence="2 3">
    <name type="scientific">Mycoplasma todarodis</name>
    <dbReference type="NCBI Taxonomy" id="1937191"/>
    <lineage>
        <taxon>Bacteria</taxon>
        <taxon>Bacillati</taxon>
        <taxon>Mycoplasmatota</taxon>
        <taxon>Mollicutes</taxon>
        <taxon>Mycoplasmataceae</taxon>
        <taxon>Mycoplasma</taxon>
    </lineage>
</organism>
<feature type="compositionally biased region" description="Polar residues" evidence="1">
    <location>
        <begin position="149"/>
        <end position="161"/>
    </location>
</feature>
<accession>A0A4R0XIV8</accession>